<evidence type="ECO:0000256" key="6">
    <source>
        <dbReference type="PIRSR" id="PIRSR000524-1"/>
    </source>
</evidence>
<proteinExistence type="inferred from homology"/>
<dbReference type="KEGG" id="mri:Mal4_34400"/>
<dbReference type="CDD" id="cd06451">
    <property type="entry name" value="AGAT_like"/>
    <property type="match status" value="1"/>
</dbReference>
<dbReference type="GO" id="GO:0008453">
    <property type="term" value="F:alanine-glyoxylate transaminase activity"/>
    <property type="evidence" value="ECO:0007669"/>
    <property type="project" value="TreeGrafter"/>
</dbReference>
<dbReference type="Pfam" id="PF00266">
    <property type="entry name" value="Aminotran_5"/>
    <property type="match status" value="1"/>
</dbReference>
<reference evidence="11 12" key="1">
    <citation type="submission" date="2019-02" db="EMBL/GenBank/DDBJ databases">
        <title>Deep-cultivation of Planctomycetes and their phenomic and genomic characterization uncovers novel biology.</title>
        <authorList>
            <person name="Wiegand S."/>
            <person name="Jogler M."/>
            <person name="Boedeker C."/>
            <person name="Pinto D."/>
            <person name="Vollmers J."/>
            <person name="Rivas-Marin E."/>
            <person name="Kohn T."/>
            <person name="Peeters S.H."/>
            <person name="Heuer A."/>
            <person name="Rast P."/>
            <person name="Oberbeckmann S."/>
            <person name="Bunk B."/>
            <person name="Jeske O."/>
            <person name="Meyerdierks A."/>
            <person name="Storesund J.E."/>
            <person name="Kallscheuer N."/>
            <person name="Luecker S."/>
            <person name="Lage O.M."/>
            <person name="Pohl T."/>
            <person name="Merkel B.J."/>
            <person name="Hornburger P."/>
            <person name="Mueller R.-W."/>
            <person name="Bruemmer F."/>
            <person name="Labrenz M."/>
            <person name="Spormann A.M."/>
            <person name="Op den Camp H."/>
            <person name="Overmann J."/>
            <person name="Amann R."/>
            <person name="Jetten M.S.M."/>
            <person name="Mascher T."/>
            <person name="Medema M.H."/>
            <person name="Devos D.P."/>
            <person name="Kaster A.-K."/>
            <person name="Ovreas L."/>
            <person name="Rohde M."/>
            <person name="Galperin M.Y."/>
            <person name="Jogler C."/>
        </authorList>
    </citation>
    <scope>NUCLEOTIDE SEQUENCE [LARGE SCALE GENOMIC DNA]</scope>
    <source>
        <strain evidence="11 12">Mal4</strain>
    </source>
</reference>
<gene>
    <name evidence="11" type="primary">pucG</name>
    <name evidence="11" type="ORF">Mal4_34400</name>
</gene>
<dbReference type="InterPro" id="IPR020578">
    <property type="entry name" value="Aminotrans_V_PyrdxlP_BS"/>
</dbReference>
<dbReference type="EMBL" id="CP036275">
    <property type="protein sequence ID" value="QDU39105.1"/>
    <property type="molecule type" value="Genomic_DNA"/>
</dbReference>
<keyword evidence="4 11" id="KW-0808">Transferase</keyword>
<dbReference type="PANTHER" id="PTHR21152">
    <property type="entry name" value="AMINOTRANSFERASE CLASS V"/>
    <property type="match status" value="1"/>
</dbReference>
<dbReference type="PROSITE" id="PS00595">
    <property type="entry name" value="AA_TRANSFER_CLASS_5"/>
    <property type="match status" value="1"/>
</dbReference>
<evidence type="ECO:0000256" key="4">
    <source>
        <dbReference type="ARBA" id="ARBA00022679"/>
    </source>
</evidence>
<name>A0A517Z9E4_9PLAN</name>
<comment type="cofactor">
    <cofactor evidence="1 7 9">
        <name>pyridoxal 5'-phosphate</name>
        <dbReference type="ChEBI" id="CHEBI:597326"/>
    </cofactor>
</comment>
<feature type="domain" description="Aminotransferase class V" evidence="10">
    <location>
        <begin position="35"/>
        <end position="337"/>
    </location>
</feature>
<dbReference type="GO" id="GO:0004760">
    <property type="term" value="F:L-serine-pyruvate transaminase activity"/>
    <property type="evidence" value="ECO:0007669"/>
    <property type="project" value="TreeGrafter"/>
</dbReference>
<dbReference type="Proteomes" id="UP000320496">
    <property type="component" value="Chromosome"/>
</dbReference>
<evidence type="ECO:0000256" key="5">
    <source>
        <dbReference type="ARBA" id="ARBA00022898"/>
    </source>
</evidence>
<evidence type="ECO:0000256" key="7">
    <source>
        <dbReference type="PIRSR" id="PIRSR000524-50"/>
    </source>
</evidence>
<dbReference type="EC" id="2.-.-.-" evidence="11"/>
<dbReference type="RefSeq" id="WP_145370323.1">
    <property type="nucleotide sequence ID" value="NZ_CP036275.1"/>
</dbReference>
<dbReference type="InterPro" id="IPR015421">
    <property type="entry name" value="PyrdxlP-dep_Trfase_major"/>
</dbReference>
<protein>
    <submittedName>
        <fullName evidence="11">Purine catabolism protein PucG</fullName>
        <ecNumber evidence="11">2.-.-.-</ecNumber>
    </submittedName>
</protein>
<evidence type="ECO:0000256" key="8">
    <source>
        <dbReference type="RuleBase" id="RU004075"/>
    </source>
</evidence>
<keyword evidence="3" id="KW-0032">Aminotransferase</keyword>
<accession>A0A517Z9E4</accession>
<evidence type="ECO:0000256" key="9">
    <source>
        <dbReference type="RuleBase" id="RU004504"/>
    </source>
</evidence>
<evidence type="ECO:0000256" key="1">
    <source>
        <dbReference type="ARBA" id="ARBA00001933"/>
    </source>
</evidence>
<feature type="binding site" evidence="6">
    <location>
        <position position="347"/>
    </location>
    <ligand>
        <name>substrate</name>
    </ligand>
</feature>
<evidence type="ECO:0000259" key="10">
    <source>
        <dbReference type="Pfam" id="PF00266"/>
    </source>
</evidence>
<keyword evidence="5 7" id="KW-0663">Pyridoxal phosphate</keyword>
<dbReference type="Gene3D" id="3.40.640.10">
    <property type="entry name" value="Type I PLP-dependent aspartate aminotransferase-like (Major domain)"/>
    <property type="match status" value="1"/>
</dbReference>
<dbReference type="AlphaFoldDB" id="A0A517Z9E4"/>
<evidence type="ECO:0000313" key="11">
    <source>
        <dbReference type="EMBL" id="QDU39105.1"/>
    </source>
</evidence>
<evidence type="ECO:0000256" key="2">
    <source>
        <dbReference type="ARBA" id="ARBA00009236"/>
    </source>
</evidence>
<dbReference type="FunFam" id="3.40.640.10:FF:000027">
    <property type="entry name" value="Serine--pyruvate aminotransferase, mitochondrial"/>
    <property type="match status" value="1"/>
</dbReference>
<dbReference type="PIRSF" id="PIRSF000524">
    <property type="entry name" value="SPT"/>
    <property type="match status" value="1"/>
</dbReference>
<keyword evidence="12" id="KW-1185">Reference proteome</keyword>
<evidence type="ECO:0000313" key="12">
    <source>
        <dbReference type="Proteomes" id="UP000320496"/>
    </source>
</evidence>
<dbReference type="Gene3D" id="3.90.1150.10">
    <property type="entry name" value="Aspartate Aminotransferase, domain 1"/>
    <property type="match status" value="1"/>
</dbReference>
<evidence type="ECO:0000256" key="3">
    <source>
        <dbReference type="ARBA" id="ARBA00022576"/>
    </source>
</evidence>
<dbReference type="PANTHER" id="PTHR21152:SF40">
    <property type="entry name" value="ALANINE--GLYOXYLATE AMINOTRANSFERASE"/>
    <property type="match status" value="1"/>
</dbReference>
<dbReference type="InterPro" id="IPR024169">
    <property type="entry name" value="SP_NH2Trfase/AEP_transaminase"/>
</dbReference>
<sequence length="394" mass="42301">MQTPFPPVTPPRRILMGPGPSDISPRVLAAMAAPTVGHLDPYFLRIMNETQEMLRQVFRTRNPLTMSVSGTGSAGMEACVANLIEPGDRMIACINGVFGGRMADVAERCGAEVTRLERPFGEVFTAEEVEEAVRKVSPKVLGIVHAETSTGALQPLEDISRVVHDAGGLLLVDCVTSLGGLPVEIDAWGVDAAYSGTQKCLSCPPGLAPVTFGPKAVEVIDNRKSKVQSWYLDMTMVRNYWSDQSRAYHHTAPINMNYGLHEALRIILEEGLEPRFERHQRNHQALKSGLAAMGIEYAVAEGHQLPTLNAVRIPDGVDDKAVRGRLLEEFGIEIGGGLGPMAGKVWRIGLMGEASSKRNVMLFLAALEECLATAGVSVTAGAGVSAASEAYRSA</sequence>
<dbReference type="InterPro" id="IPR015424">
    <property type="entry name" value="PyrdxlP-dep_Trfase"/>
</dbReference>
<dbReference type="SUPFAM" id="SSF53383">
    <property type="entry name" value="PLP-dependent transferases"/>
    <property type="match status" value="1"/>
</dbReference>
<dbReference type="GO" id="GO:0019265">
    <property type="term" value="P:glycine biosynthetic process, by transamination of glyoxylate"/>
    <property type="evidence" value="ECO:0007669"/>
    <property type="project" value="TreeGrafter"/>
</dbReference>
<comment type="similarity">
    <text evidence="2 8">Belongs to the class-V pyridoxal-phosphate-dependent aminotransferase family.</text>
</comment>
<organism evidence="11 12">
    <name type="scientific">Maioricimonas rarisocia</name>
    <dbReference type="NCBI Taxonomy" id="2528026"/>
    <lineage>
        <taxon>Bacteria</taxon>
        <taxon>Pseudomonadati</taxon>
        <taxon>Planctomycetota</taxon>
        <taxon>Planctomycetia</taxon>
        <taxon>Planctomycetales</taxon>
        <taxon>Planctomycetaceae</taxon>
        <taxon>Maioricimonas</taxon>
    </lineage>
</organism>
<dbReference type="OrthoDB" id="389074at2"/>
<feature type="modified residue" description="N6-(pyridoxal phosphate)lysine" evidence="7">
    <location>
        <position position="199"/>
    </location>
</feature>
<dbReference type="InterPro" id="IPR015422">
    <property type="entry name" value="PyrdxlP-dep_Trfase_small"/>
</dbReference>
<dbReference type="InterPro" id="IPR000192">
    <property type="entry name" value="Aminotrans_V_dom"/>
</dbReference>